<accession>A0A843VFF8</accession>
<dbReference type="AlphaFoldDB" id="A0A843VFF8"/>
<reference evidence="2" key="1">
    <citation type="submission" date="2017-07" db="EMBL/GenBank/DDBJ databases">
        <title>Taro Niue Genome Assembly and Annotation.</title>
        <authorList>
            <person name="Atibalentja N."/>
            <person name="Keating K."/>
            <person name="Fields C.J."/>
        </authorList>
    </citation>
    <scope>NUCLEOTIDE SEQUENCE</scope>
    <source>
        <strain evidence="2">Niue_2</strain>
        <tissue evidence="2">Leaf</tissue>
    </source>
</reference>
<name>A0A843VFF8_COLES</name>
<keyword evidence="1" id="KW-0472">Membrane</keyword>
<feature type="transmembrane region" description="Helical" evidence="1">
    <location>
        <begin position="146"/>
        <end position="168"/>
    </location>
</feature>
<feature type="transmembrane region" description="Helical" evidence="1">
    <location>
        <begin position="596"/>
        <end position="616"/>
    </location>
</feature>
<comment type="caution">
    <text evidence="2">The sequence shown here is derived from an EMBL/GenBank/DDBJ whole genome shotgun (WGS) entry which is preliminary data.</text>
</comment>
<organism evidence="2 3">
    <name type="scientific">Colocasia esculenta</name>
    <name type="common">Wild taro</name>
    <name type="synonym">Arum esculentum</name>
    <dbReference type="NCBI Taxonomy" id="4460"/>
    <lineage>
        <taxon>Eukaryota</taxon>
        <taxon>Viridiplantae</taxon>
        <taxon>Streptophyta</taxon>
        <taxon>Embryophyta</taxon>
        <taxon>Tracheophyta</taxon>
        <taxon>Spermatophyta</taxon>
        <taxon>Magnoliopsida</taxon>
        <taxon>Liliopsida</taxon>
        <taxon>Araceae</taxon>
        <taxon>Aroideae</taxon>
        <taxon>Colocasieae</taxon>
        <taxon>Colocasia</taxon>
    </lineage>
</organism>
<evidence type="ECO:0000313" key="3">
    <source>
        <dbReference type="Proteomes" id="UP000652761"/>
    </source>
</evidence>
<feature type="transmembrane region" description="Helical" evidence="1">
    <location>
        <begin position="646"/>
        <end position="670"/>
    </location>
</feature>
<sequence>MPRLGCRWLKALAGHPFSLSPSFPSLLPLQWCSTSLSPLCAFLVRRRVVLVSLALWSLRGARRRWPIRCEGPPMGSVLRLRWSIPWVCLCRCRDRSARRDTRRSVFPVGCDLVMTRCPIAIRIAIATRFPVATWFAVAMLSRRDRVAVAVPFPVAMHVGVCLTVGFALRTFRWGMRQVASPRSVTEGDTFVAVSWRRCQEAHRLSPLLRTPILGSLLMECSELRACSSFALRTFRWGMRQVASPRSVTEGDTFVAVSWRRCQEAHRLSPLLRSPILGSLLMECSELRACSTLSHSSEEVRGRSQDGEQREWLVCPPLGCQWRLHGGYSLVVPSFLRGGTSVCGFPNSRYVWGPRWLCLWALDLVEVGGGRACGGTSFSPSCYMVSAGAHSPYFLQLGAHRRGGLVSDGLQRQLWHRVLSAVVRASVEGCSFCYVACVASVVARCVWAVVAQLAVDSLAVVFPVWRTIRCNTCLWLFVGLVLAGCELWCIAWLPCVLWRFSQDQLALLLLAIVFFLMVRVVWLFGLCVLVKALPRISLCHFWQRFFPGVFCICFGPPLCCPCGSKCPVWLGCVLVRFSQDVSWHFWWRFSPKLLRNVLIIVALSLFRDELLLLPVGLSVLQSAWAFLVKVLCPWLCVWLLHWPPCLVVCFQVVSVVPVGLCVSPWLGWFVLFFAPDVLLQMVICPIGGRRVVLDLCGCFGSSVVVRLFGGWHVGTRAELRVRVVGFAGDIVGCWLVGPNSGVRWWLQWCGSRLAFSTVRRRAVLVSLALWSLCGARRRWRIQHEGPPMGSALRLRRGVCSIGRDLVTMRCPVAIRIAIATHFSVATWFTVATLSHRDRVAIAVPFPVVMVASLCSVTEGDTFVAVSWRRCQEALVCACLVLSGLVVGYKPAIQRGFCCACSACSPGAWHLRAGPVLRLSPLPGTPILGSLLRECSGLQACSILFLARPRQSFVSLPLSALIPEPRSGVRRGAAAWPGYGVACILVGFCGGFVSLFWGVIAWTCLVSIGIVSLALLANASGGFRFGVLSVPVPVALAARGLSSRELGVGWVVEAAVAACAVSSSESECCELLYLSELRVVLCKFSGSVGGDANFEVPSGGGGFGR</sequence>
<feature type="non-terminal residue" evidence="2">
    <location>
        <position position="1"/>
    </location>
</feature>
<feature type="transmembrane region" description="Helical" evidence="1">
    <location>
        <begin position="971"/>
        <end position="991"/>
    </location>
</feature>
<evidence type="ECO:0000313" key="2">
    <source>
        <dbReference type="EMBL" id="MQL93876.1"/>
    </source>
</evidence>
<feature type="transmembrane region" description="Helical" evidence="1">
    <location>
        <begin position="504"/>
        <end position="529"/>
    </location>
</feature>
<proteinExistence type="predicted"/>
<feature type="transmembrane region" description="Helical" evidence="1">
    <location>
        <begin position="622"/>
        <end position="639"/>
    </location>
</feature>
<keyword evidence="1" id="KW-0812">Transmembrane</keyword>
<keyword evidence="3" id="KW-1185">Reference proteome</keyword>
<feature type="transmembrane region" description="Helical" evidence="1">
    <location>
        <begin position="997"/>
        <end position="1017"/>
    </location>
</feature>
<protein>
    <submittedName>
        <fullName evidence="2">Uncharacterized protein</fullName>
    </submittedName>
</protein>
<feature type="transmembrane region" description="Helical" evidence="1">
    <location>
        <begin position="471"/>
        <end position="492"/>
    </location>
</feature>
<keyword evidence="1" id="KW-1133">Transmembrane helix</keyword>
<evidence type="ECO:0000256" key="1">
    <source>
        <dbReference type="SAM" id="Phobius"/>
    </source>
</evidence>
<gene>
    <name evidence="2" type="ORF">Taro_026517</name>
</gene>
<dbReference type="EMBL" id="NMUH01001605">
    <property type="protein sequence ID" value="MQL93876.1"/>
    <property type="molecule type" value="Genomic_DNA"/>
</dbReference>
<dbReference type="Proteomes" id="UP000652761">
    <property type="component" value="Unassembled WGS sequence"/>
</dbReference>